<dbReference type="EMBL" id="JAADJZ010000021">
    <property type="protein sequence ID" value="KAF2867886.1"/>
    <property type="molecule type" value="Genomic_DNA"/>
</dbReference>
<keyword evidence="1" id="KW-1133">Transmembrane helix</keyword>
<dbReference type="OrthoDB" id="4140442at2759"/>
<comment type="caution">
    <text evidence="2">The sequence shown here is derived from an EMBL/GenBank/DDBJ whole genome shotgun (WGS) entry which is preliminary data.</text>
</comment>
<name>A0A7C8I2W6_9PLEO</name>
<keyword evidence="1" id="KW-0812">Transmembrane</keyword>
<accession>A0A7C8I2W6</accession>
<gene>
    <name evidence="2" type="ORF">BDV95DRAFT_610324</name>
</gene>
<keyword evidence="3" id="KW-1185">Reference proteome</keyword>
<reference evidence="2 3" key="1">
    <citation type="submission" date="2020-01" db="EMBL/GenBank/DDBJ databases">
        <authorList>
            <consortium name="DOE Joint Genome Institute"/>
            <person name="Haridas S."/>
            <person name="Albert R."/>
            <person name="Binder M."/>
            <person name="Bloem J."/>
            <person name="Labutti K."/>
            <person name="Salamov A."/>
            <person name="Andreopoulos B."/>
            <person name="Baker S.E."/>
            <person name="Barry K."/>
            <person name="Bills G."/>
            <person name="Bluhm B.H."/>
            <person name="Cannon C."/>
            <person name="Castanera R."/>
            <person name="Culley D.E."/>
            <person name="Daum C."/>
            <person name="Ezra D."/>
            <person name="Gonzalez J.B."/>
            <person name="Henrissat B."/>
            <person name="Kuo A."/>
            <person name="Liang C."/>
            <person name="Lipzen A."/>
            <person name="Lutzoni F."/>
            <person name="Magnuson J."/>
            <person name="Mondo S."/>
            <person name="Nolan M."/>
            <person name="Ohm R."/>
            <person name="Pangilinan J."/>
            <person name="Park H.-J.H."/>
            <person name="Ramirez L."/>
            <person name="Alfaro M."/>
            <person name="Sun H."/>
            <person name="Tritt A."/>
            <person name="Yoshinaga Y."/>
            <person name="Zwiers L.-H.L."/>
            <person name="Turgeon B.G."/>
            <person name="Goodwin S.B."/>
            <person name="Spatafora J.W."/>
            <person name="Crous P.W."/>
            <person name="Grigoriev I.V."/>
        </authorList>
    </citation>
    <scope>NUCLEOTIDE SEQUENCE [LARGE SCALE GENOMIC DNA]</scope>
    <source>
        <strain evidence="2 3">CBS 611.86</strain>
    </source>
</reference>
<organism evidence="2 3">
    <name type="scientific">Massariosphaeria phaeospora</name>
    <dbReference type="NCBI Taxonomy" id="100035"/>
    <lineage>
        <taxon>Eukaryota</taxon>
        <taxon>Fungi</taxon>
        <taxon>Dikarya</taxon>
        <taxon>Ascomycota</taxon>
        <taxon>Pezizomycotina</taxon>
        <taxon>Dothideomycetes</taxon>
        <taxon>Pleosporomycetidae</taxon>
        <taxon>Pleosporales</taxon>
        <taxon>Pleosporales incertae sedis</taxon>
        <taxon>Massariosphaeria</taxon>
    </lineage>
</organism>
<proteinExistence type="predicted"/>
<feature type="transmembrane region" description="Helical" evidence="1">
    <location>
        <begin position="88"/>
        <end position="107"/>
    </location>
</feature>
<dbReference type="AlphaFoldDB" id="A0A7C8I2W6"/>
<evidence type="ECO:0000313" key="2">
    <source>
        <dbReference type="EMBL" id="KAF2867886.1"/>
    </source>
</evidence>
<sequence length="288" mass="32793">MSVSRGFASFLHQRSLRLPSTIRDAIYSARPRTQQLQVNARVSSQYYARRFQHSYNAPRRSIVSSDPVLRTVSQTQKPVILYKAPDRVWYTVATYGLGCSTIGLGLFCWKFRSELPEGLAFFVGPTYDVLGVIAFAIGMYIFTAPLNKISLLEVIPSMRGGPLQLRIRARSAPMFRDRIIYAGIGEATISEKTLPLAKELAEAERARKQRISEGLEDLFIVVRVWELSARWIEQKWSTFFNRFKFAVLRFGIAHIKVGSQKWKLDCSGYLLEDGKAIDRLIVVDDDDD</sequence>
<keyword evidence="1" id="KW-0472">Membrane</keyword>
<protein>
    <submittedName>
        <fullName evidence="2">Uncharacterized protein</fullName>
    </submittedName>
</protein>
<dbReference type="Proteomes" id="UP000481861">
    <property type="component" value="Unassembled WGS sequence"/>
</dbReference>
<evidence type="ECO:0000256" key="1">
    <source>
        <dbReference type="SAM" id="Phobius"/>
    </source>
</evidence>
<evidence type="ECO:0000313" key="3">
    <source>
        <dbReference type="Proteomes" id="UP000481861"/>
    </source>
</evidence>
<feature type="transmembrane region" description="Helical" evidence="1">
    <location>
        <begin position="119"/>
        <end position="142"/>
    </location>
</feature>